<protein>
    <recommendedName>
        <fullName evidence="2">DUF7082 domain-containing protein</fullName>
    </recommendedName>
</protein>
<dbReference type="GeneID" id="76152463"/>
<sequence>MADCNKFTSTGYSASTATPNITSNITNHNSKNNNTQNAYHTSGYNSHYSKPSFDATANIQIESSSRNNGGFQHSLNQSPLPAPSALHANLSLQPPPHPLMSLPPPVTTAMNSQVKQPLRAPIGNNGFYNKQGSCSNNTGGGHEEHNSFPSRTTPHFQMFDHSTNHNLVGDNFHHDQQYSVSSGGEAAFDHVPQSHINGYPLSHPKPTLPLPESHQQQQQQQPQQQQSQQYPSRSSSEDLQKKYNVSSANDRFDSSSYHMGQPSNSNSQFVRQFSHHLNENHSVNLKFIKNLNTMMENWTEEEIKASRRLVKFDISQGQNNGNNNNTVQVINFQPLQPNDYEVTQAVVSCIYWREKNKFICTSVDIILLLEYFVHQSFGIEEKNRIRRNLQSLKPTTVSRSNKNDREFFSLIMGMENPRPRNIEKDLKVFNWSDLGKAIAKVMSKYYIVSSPSPGSRNLWCNGGPQSYNVPLSGSSQESSESPSAPAPASAPVQARQGDVTAYSNSIPYHGSPPPAAAPLSSTQKPGLPPLASVASASDSLIPPSQLPPRQPSSYSEGGNTSSLYRDYSTPNSQSITYQGDAFRRTVFHSPLNAQISGTSLDSSNVCSDVTPTYHPKESNQQYHHRYHSPSTGIIPLPLPPPKIHPSNTIPSHSQRTWSGGGVFLPSLQPRQQHPISSLSQQASPPSPISNSRSIAQLRNNHTPVRGMNSAPSIFASNEESSLSSSDNEKHQNRLSTNSTALAISSSGENPPTTNLSDSPSPGKENEEVDTGSGSERSSSGNDGDEVGSSLSGDSKTSGGHSDGSGRSSKSNGESNSASSISSGTKDSSSLFSLPRDSGNSSQESSRPNSLPGSGKFAPLSFNYNNSSVSLLGTSNDSGDPVSNLPRNKSNLRSLIDFEQPSPILEHKVEEGGETDGDEGVQDEDESMEDEEDYNKQHHNNSNLLGADSSPPVSKKRKRRFQKKGRGETTHQVQNNATSHYFDNNSDKKYMPKQQPTATNDDGATTSKPQLPPISQILKAELYSSDNKSTPGSPMSPSTSHHLHQNQSPPPPPATVATHNEPLIRKVQSWDDH</sequence>
<feature type="compositionally biased region" description="Acidic residues" evidence="1">
    <location>
        <begin position="911"/>
        <end position="932"/>
    </location>
</feature>
<evidence type="ECO:0000256" key="1">
    <source>
        <dbReference type="SAM" id="MobiDB-lite"/>
    </source>
</evidence>
<dbReference type="InterPro" id="IPR055509">
    <property type="entry name" value="DUF7082"/>
</dbReference>
<feature type="region of interest" description="Disordered" evidence="1">
    <location>
        <begin position="64"/>
        <end position="99"/>
    </location>
</feature>
<dbReference type="EMBL" id="JAIHNG010000160">
    <property type="protein sequence ID" value="KAI5950074.1"/>
    <property type="molecule type" value="Genomic_DNA"/>
</dbReference>
<reference evidence="3 4" key="1">
    <citation type="journal article" date="2022" name="DNA Res.">
        <title>Genome analysis of five recently described species of the CUG-Ser clade uncovers Candida theae as a new hybrid lineage with pathogenic potential in the Candida parapsilosis species complex.</title>
        <authorList>
            <person name="Mixao V."/>
            <person name="Del Olmo V."/>
            <person name="Hegedusova E."/>
            <person name="Saus E."/>
            <person name="Pryszcz L."/>
            <person name="Cillingova A."/>
            <person name="Nosek J."/>
            <person name="Gabaldon T."/>
        </authorList>
    </citation>
    <scope>NUCLEOTIDE SEQUENCE [LARGE SCALE GENOMIC DNA]</scope>
    <source>
        <strain evidence="3 4">CBS 12239</strain>
    </source>
</reference>
<feature type="compositionally biased region" description="Polar residues" evidence="1">
    <location>
        <begin position="837"/>
        <end position="851"/>
    </location>
</feature>
<dbReference type="GO" id="GO:0005634">
    <property type="term" value="C:nucleus"/>
    <property type="evidence" value="ECO:0007669"/>
    <property type="project" value="TreeGrafter"/>
</dbReference>
<feature type="region of interest" description="Disordered" evidence="1">
    <location>
        <begin position="742"/>
        <end position="1072"/>
    </location>
</feature>
<dbReference type="Pfam" id="PF23305">
    <property type="entry name" value="DUF7082"/>
    <property type="match status" value="1"/>
</dbReference>
<dbReference type="PANTHER" id="PTHR39463">
    <property type="entry name" value="MEDUSA"/>
    <property type="match status" value="1"/>
</dbReference>
<feature type="compositionally biased region" description="Polar residues" evidence="1">
    <location>
        <begin position="556"/>
        <end position="571"/>
    </location>
</feature>
<feature type="compositionally biased region" description="Polar residues" evidence="1">
    <location>
        <begin position="147"/>
        <end position="166"/>
    </location>
</feature>
<proteinExistence type="predicted"/>
<feature type="compositionally biased region" description="Polar residues" evidence="1">
    <location>
        <begin position="861"/>
        <end position="877"/>
    </location>
</feature>
<feature type="compositionally biased region" description="Low complexity" evidence="1">
    <location>
        <begin position="674"/>
        <end position="692"/>
    </location>
</feature>
<keyword evidence="4" id="KW-1185">Reference proteome</keyword>
<dbReference type="PANTHER" id="PTHR39463:SF1">
    <property type="entry name" value="MEDUSA"/>
    <property type="match status" value="1"/>
</dbReference>
<name>A0AAD5BBP7_9ASCO</name>
<feature type="compositionally biased region" description="Basic residues" evidence="1">
    <location>
        <begin position="953"/>
        <end position="963"/>
    </location>
</feature>
<feature type="compositionally biased region" description="Polar residues" evidence="1">
    <location>
        <begin position="126"/>
        <end position="137"/>
    </location>
</feature>
<feature type="compositionally biased region" description="Low complexity" evidence="1">
    <location>
        <begin position="716"/>
        <end position="725"/>
    </location>
</feature>
<comment type="caution">
    <text evidence="3">The sequence shown here is derived from an EMBL/GenBank/DDBJ whole genome shotgun (WGS) entry which is preliminary data.</text>
</comment>
<dbReference type="Proteomes" id="UP001204833">
    <property type="component" value="Unassembled WGS sequence"/>
</dbReference>
<feature type="region of interest" description="Disordered" evidence="1">
    <location>
        <begin position="123"/>
        <end position="241"/>
    </location>
</feature>
<feature type="compositionally biased region" description="Basic and acidic residues" evidence="1">
    <location>
        <begin position="1061"/>
        <end position="1072"/>
    </location>
</feature>
<feature type="compositionally biased region" description="Polar residues" evidence="1">
    <location>
        <begin position="993"/>
        <end position="1008"/>
    </location>
</feature>
<evidence type="ECO:0000259" key="2">
    <source>
        <dbReference type="Pfam" id="PF23305"/>
    </source>
</evidence>
<accession>A0AAD5BBP7</accession>
<feature type="region of interest" description="Disordered" evidence="1">
    <location>
        <begin position="1"/>
        <end position="46"/>
    </location>
</feature>
<feature type="compositionally biased region" description="Polar residues" evidence="1">
    <location>
        <begin position="969"/>
        <end position="983"/>
    </location>
</feature>
<evidence type="ECO:0000313" key="3">
    <source>
        <dbReference type="EMBL" id="KAI5950074.1"/>
    </source>
</evidence>
<feature type="compositionally biased region" description="Low complexity" evidence="1">
    <location>
        <begin position="804"/>
        <end position="829"/>
    </location>
</feature>
<feature type="region of interest" description="Disordered" evidence="1">
    <location>
        <begin position="614"/>
        <end position="692"/>
    </location>
</feature>
<feature type="compositionally biased region" description="Polar residues" evidence="1">
    <location>
        <begin position="645"/>
        <end position="657"/>
    </location>
</feature>
<dbReference type="RefSeq" id="XP_051607106.1">
    <property type="nucleotide sequence ID" value="XM_051753928.1"/>
</dbReference>
<gene>
    <name evidence="3" type="ORF">KGF57_004419</name>
</gene>
<feature type="compositionally biased region" description="Polar residues" evidence="1">
    <location>
        <begin position="64"/>
        <end position="79"/>
    </location>
</feature>
<feature type="compositionally biased region" description="Low complexity" evidence="1">
    <location>
        <begin position="215"/>
        <end position="234"/>
    </location>
</feature>
<feature type="region of interest" description="Disordered" evidence="1">
    <location>
        <begin position="469"/>
        <end position="571"/>
    </location>
</feature>
<feature type="compositionally biased region" description="Polar residues" evidence="1">
    <location>
        <begin position="1"/>
        <end position="17"/>
    </location>
</feature>
<organism evidence="3 4">
    <name type="scientific">Candida theae</name>
    <dbReference type="NCBI Taxonomy" id="1198502"/>
    <lineage>
        <taxon>Eukaryota</taxon>
        <taxon>Fungi</taxon>
        <taxon>Dikarya</taxon>
        <taxon>Ascomycota</taxon>
        <taxon>Saccharomycotina</taxon>
        <taxon>Pichiomycetes</taxon>
        <taxon>Debaryomycetaceae</taxon>
        <taxon>Candida/Lodderomyces clade</taxon>
        <taxon>Candida</taxon>
    </lineage>
</organism>
<evidence type="ECO:0000313" key="4">
    <source>
        <dbReference type="Proteomes" id="UP001204833"/>
    </source>
</evidence>
<feature type="compositionally biased region" description="Polar residues" evidence="1">
    <location>
        <begin position="771"/>
        <end position="781"/>
    </location>
</feature>
<feature type="compositionally biased region" description="Low complexity" evidence="1">
    <location>
        <begin position="18"/>
        <end position="37"/>
    </location>
</feature>
<feature type="compositionally biased region" description="Polar residues" evidence="1">
    <location>
        <begin position="742"/>
        <end position="759"/>
    </location>
</feature>
<feature type="compositionally biased region" description="Low complexity" evidence="1">
    <location>
        <begin position="1028"/>
        <end position="1039"/>
    </location>
</feature>
<feature type="compositionally biased region" description="Low complexity" evidence="1">
    <location>
        <begin position="469"/>
        <end position="494"/>
    </location>
</feature>
<feature type="domain" description="DUF7082" evidence="2">
    <location>
        <begin position="282"/>
        <end position="442"/>
    </location>
</feature>
<dbReference type="AlphaFoldDB" id="A0AAD5BBP7"/>
<feature type="region of interest" description="Disordered" evidence="1">
    <location>
        <begin position="716"/>
        <end position="735"/>
    </location>
</feature>